<sequence>AQYDDAASSANKLFALVTASGGATNTLYSATEADTGTATAIRTGLNSAGELLDMTKYVDNVVMCDGNSTPWIVRNDHTTTFPTFRLGMNPVTTAPSTALITGAATHTAAFEYWLTEYNPTDDVESAFNASAGTAAPSSQDVNITYPATFVNSDDSSDTNVITTFKLYRSRDGGAFPIGWLVDSTTTPSSVFTDTITDPVLVTKQPYRTITINGSTESRDREPQIFESITTHQGSLVGVKGRGVFWSAASILGSFPANYNIFFRPLFGGTAHCVRSLDEDILVLFDNETFRVNYLPRGNDSIFDSDVAQKRISTYGTSSPNGAVEFSGYGGRPLLFFASNSYPMLTDGNITSRAVRSIDWAGHVSIANLGKCVAINNVDKYRVELYYPTAVTTIWKCL</sequence>
<evidence type="ECO:0000313" key="1">
    <source>
        <dbReference type="EMBL" id="KKK77572.1"/>
    </source>
</evidence>
<feature type="non-terminal residue" evidence="1">
    <location>
        <position position="397"/>
    </location>
</feature>
<dbReference type="AlphaFoldDB" id="A0A0F8Y829"/>
<gene>
    <name evidence="1" type="ORF">LCGC14_2852230</name>
</gene>
<feature type="non-terminal residue" evidence="1">
    <location>
        <position position="1"/>
    </location>
</feature>
<protein>
    <submittedName>
        <fullName evidence="1">Uncharacterized protein</fullName>
    </submittedName>
</protein>
<organism evidence="1">
    <name type="scientific">marine sediment metagenome</name>
    <dbReference type="NCBI Taxonomy" id="412755"/>
    <lineage>
        <taxon>unclassified sequences</taxon>
        <taxon>metagenomes</taxon>
        <taxon>ecological metagenomes</taxon>
    </lineage>
</organism>
<accession>A0A0F8Y829</accession>
<dbReference type="EMBL" id="LAZR01054891">
    <property type="protein sequence ID" value="KKK77572.1"/>
    <property type="molecule type" value="Genomic_DNA"/>
</dbReference>
<reference evidence="1" key="1">
    <citation type="journal article" date="2015" name="Nature">
        <title>Complex archaea that bridge the gap between prokaryotes and eukaryotes.</title>
        <authorList>
            <person name="Spang A."/>
            <person name="Saw J.H."/>
            <person name="Jorgensen S.L."/>
            <person name="Zaremba-Niedzwiedzka K."/>
            <person name="Martijn J."/>
            <person name="Lind A.E."/>
            <person name="van Eijk R."/>
            <person name="Schleper C."/>
            <person name="Guy L."/>
            <person name="Ettema T.J."/>
        </authorList>
    </citation>
    <scope>NUCLEOTIDE SEQUENCE</scope>
</reference>
<name>A0A0F8Y829_9ZZZZ</name>
<comment type="caution">
    <text evidence="1">The sequence shown here is derived from an EMBL/GenBank/DDBJ whole genome shotgun (WGS) entry which is preliminary data.</text>
</comment>
<proteinExistence type="predicted"/>